<evidence type="ECO:0000256" key="5">
    <source>
        <dbReference type="ARBA" id="ARBA00023295"/>
    </source>
</evidence>
<dbReference type="InterPro" id="IPR055372">
    <property type="entry name" value="CBM96"/>
</dbReference>
<evidence type="ECO:0000256" key="3">
    <source>
        <dbReference type="ARBA" id="ARBA00022729"/>
    </source>
</evidence>
<name>A0A8J7GWH1_9ACTN</name>
<dbReference type="InterPro" id="IPR017853">
    <property type="entry name" value="GH"/>
</dbReference>
<comment type="subcellular location">
    <subcellularLocation>
        <location evidence="1">Secreted</location>
    </subcellularLocation>
</comment>
<keyword evidence="10" id="KW-1185">Reference proteome</keyword>
<dbReference type="GO" id="GO:0004553">
    <property type="term" value="F:hydrolase activity, hydrolyzing O-glycosyl compounds"/>
    <property type="evidence" value="ECO:0007669"/>
    <property type="project" value="InterPro"/>
</dbReference>
<comment type="caution">
    <text evidence="9">The sequence shown here is derived from an EMBL/GenBank/DDBJ whole genome shotgun (WGS) entry which is preliminary data.</text>
</comment>
<keyword evidence="5 6" id="KW-0326">Glycosidase</keyword>
<dbReference type="RefSeq" id="WP_197005679.1">
    <property type="nucleotide sequence ID" value="NZ_BONS01000011.1"/>
</dbReference>
<dbReference type="GO" id="GO:0005576">
    <property type="term" value="C:extracellular region"/>
    <property type="evidence" value="ECO:0007669"/>
    <property type="project" value="UniProtKB-SubCell"/>
</dbReference>
<dbReference type="Proteomes" id="UP000622552">
    <property type="component" value="Unassembled WGS sequence"/>
</dbReference>
<feature type="compositionally biased region" description="Basic and acidic residues" evidence="7">
    <location>
        <begin position="178"/>
        <end position="187"/>
    </location>
</feature>
<dbReference type="AlphaFoldDB" id="A0A8J7GWH1"/>
<dbReference type="Pfam" id="PF24517">
    <property type="entry name" value="CBM96"/>
    <property type="match status" value="1"/>
</dbReference>
<accession>A0A8J7GWH1</accession>
<evidence type="ECO:0000256" key="2">
    <source>
        <dbReference type="ARBA" id="ARBA00022525"/>
    </source>
</evidence>
<dbReference type="SUPFAM" id="SSF51445">
    <property type="entry name" value="(Trans)glycosidases"/>
    <property type="match status" value="1"/>
</dbReference>
<dbReference type="EMBL" id="JADOUF010000001">
    <property type="protein sequence ID" value="MBG6138976.1"/>
    <property type="molecule type" value="Genomic_DNA"/>
</dbReference>
<keyword evidence="4 6" id="KW-0378">Hydrolase</keyword>
<feature type="region of interest" description="Disordered" evidence="7">
    <location>
        <begin position="164"/>
        <end position="329"/>
    </location>
</feature>
<evidence type="ECO:0000256" key="4">
    <source>
        <dbReference type="ARBA" id="ARBA00022801"/>
    </source>
</evidence>
<comment type="similarity">
    <text evidence="6">Belongs to the glycosyl hydrolase 26 family.</text>
</comment>
<dbReference type="NCBIfam" id="NF033679">
    <property type="entry name" value="DNRLRE_dom"/>
    <property type="match status" value="1"/>
</dbReference>
<feature type="compositionally biased region" description="Pro residues" evidence="7">
    <location>
        <begin position="202"/>
        <end position="219"/>
    </location>
</feature>
<dbReference type="Gene3D" id="3.20.20.80">
    <property type="entry name" value="Glycosidases"/>
    <property type="match status" value="1"/>
</dbReference>
<feature type="compositionally biased region" description="Pro residues" evidence="7">
    <location>
        <begin position="278"/>
        <end position="310"/>
    </location>
</feature>
<feature type="compositionally biased region" description="Pro residues" evidence="7">
    <location>
        <begin position="226"/>
        <end position="270"/>
    </location>
</feature>
<evidence type="ECO:0000256" key="1">
    <source>
        <dbReference type="ARBA" id="ARBA00004613"/>
    </source>
</evidence>
<feature type="active site" description="Proton donor" evidence="6">
    <location>
        <position position="445"/>
    </location>
</feature>
<gene>
    <name evidence="9" type="ORF">IW245_005170</name>
</gene>
<evidence type="ECO:0000313" key="9">
    <source>
        <dbReference type="EMBL" id="MBG6138976.1"/>
    </source>
</evidence>
<evidence type="ECO:0000256" key="7">
    <source>
        <dbReference type="SAM" id="MobiDB-lite"/>
    </source>
</evidence>
<keyword evidence="3" id="KW-0732">Signal</keyword>
<evidence type="ECO:0000313" key="10">
    <source>
        <dbReference type="Proteomes" id="UP000622552"/>
    </source>
</evidence>
<feature type="active site" description="Nucleophile" evidence="6">
    <location>
        <position position="563"/>
    </location>
</feature>
<evidence type="ECO:0000256" key="6">
    <source>
        <dbReference type="PROSITE-ProRule" id="PRU01100"/>
    </source>
</evidence>
<protein>
    <recommendedName>
        <fullName evidence="8">GH26 domain-containing protein</fullName>
    </recommendedName>
</protein>
<dbReference type="PROSITE" id="PS51764">
    <property type="entry name" value="GH26"/>
    <property type="match status" value="1"/>
</dbReference>
<feature type="domain" description="GH26" evidence="8">
    <location>
        <begin position="322"/>
        <end position="634"/>
    </location>
</feature>
<dbReference type="PROSITE" id="PS51257">
    <property type="entry name" value="PROKAR_LIPOPROTEIN"/>
    <property type="match status" value="1"/>
</dbReference>
<dbReference type="InterPro" id="IPR022790">
    <property type="entry name" value="GH26_dom"/>
</dbReference>
<sequence length="635" mass="67970">MDRRVALVTTVLCLGGGLAACTSSPVTPDVLVRVAADAYLRNGRTPAVARDPELAAGRSGAEAMVSYLRFQVSEVPRGTGRLRSTLTLTPLPGAKPGLVELVSVPDTGWSERTLASRAPQVGRVLGTSTVTASATTLTFDVSRVVQSTGKYAFALTSPDRLQRFRSSEAPSGAPTLRLTREDPRTGRWQDPASPAPAEDPGTTPPPPGSPSPSVEPSPDPGSASDPVPPPLPPADPVPVPSDPVPTPPSGGEPSPVPPQPSPPAPQPVPSTPGQQLPSPTPPAPTAVPPDPTVPSPTVPSPAVPSPPAVSPIPTAVPSEDPEEPPAAPCVVGPKLVPTCGILTGVAPAAHTSQPRDQALREFEATAGRGQQIFHHYHRGEELFPTPWEVALAREPGHERLLFLNWKPLMRWDRVAAGDYDRVIDRLAAHITSTYTDPFYLTVHHEPENDVIAGAGSGMTARDYAAMYRHVVERLRAKGVTNAVTVMCYMSYVPWNVQPWFGELYPGDDVVDWVSWDVYAYSDGGFGYGDFVEMVNRTSVGKAWPGIYSWAARTFPDKPLMVAEWGVWQSGGNPGHKPWFFATTADQMALFPRVKALVYFDSPNAEGRDSRIDATPQAAAAFRDLMSNRMFDVRLR</sequence>
<proteinExistence type="inferred from homology"/>
<keyword evidence="2" id="KW-0964">Secreted</keyword>
<organism evidence="9 10">
    <name type="scientific">Longispora fulva</name>
    <dbReference type="NCBI Taxonomy" id="619741"/>
    <lineage>
        <taxon>Bacteria</taxon>
        <taxon>Bacillati</taxon>
        <taxon>Actinomycetota</taxon>
        <taxon>Actinomycetes</taxon>
        <taxon>Micromonosporales</taxon>
        <taxon>Micromonosporaceae</taxon>
        <taxon>Longispora</taxon>
    </lineage>
</organism>
<evidence type="ECO:0000259" key="8">
    <source>
        <dbReference type="PROSITE" id="PS51764"/>
    </source>
</evidence>
<reference evidence="9" key="1">
    <citation type="submission" date="2020-11" db="EMBL/GenBank/DDBJ databases">
        <title>Sequencing the genomes of 1000 actinobacteria strains.</title>
        <authorList>
            <person name="Klenk H.-P."/>
        </authorList>
    </citation>
    <scope>NUCLEOTIDE SEQUENCE</scope>
    <source>
        <strain evidence="9">DSM 45356</strain>
    </source>
</reference>